<dbReference type="PANTHER" id="PTHR24305">
    <property type="entry name" value="CYTOCHROME P450"/>
    <property type="match status" value="1"/>
</dbReference>
<dbReference type="GO" id="GO:0020037">
    <property type="term" value="F:heme binding"/>
    <property type="evidence" value="ECO:0007669"/>
    <property type="project" value="InterPro"/>
</dbReference>
<evidence type="ECO:0000313" key="7">
    <source>
        <dbReference type="Proteomes" id="UP000028045"/>
    </source>
</evidence>
<keyword evidence="3" id="KW-0349">Heme</keyword>
<keyword evidence="5" id="KW-0408">Iron</keyword>
<accession>A0A084BAH0</accession>
<evidence type="ECO:0000256" key="2">
    <source>
        <dbReference type="ARBA" id="ARBA00010617"/>
    </source>
</evidence>
<dbReference type="AlphaFoldDB" id="A0A084BAH0"/>
<evidence type="ECO:0000256" key="5">
    <source>
        <dbReference type="ARBA" id="ARBA00023004"/>
    </source>
</evidence>
<keyword evidence="4" id="KW-0479">Metal-binding</keyword>
<gene>
    <name evidence="6" type="ORF">S7711_07152</name>
</gene>
<proteinExistence type="inferred from homology"/>
<dbReference type="InterPro" id="IPR001128">
    <property type="entry name" value="Cyt_P450"/>
</dbReference>
<dbReference type="EMBL" id="KL647507">
    <property type="protein sequence ID" value="KEY74549.1"/>
    <property type="molecule type" value="Genomic_DNA"/>
</dbReference>
<dbReference type="HOGENOM" id="CLU_001570_14_4_1"/>
<dbReference type="Pfam" id="PF00067">
    <property type="entry name" value="p450"/>
    <property type="match status" value="1"/>
</dbReference>
<dbReference type="GO" id="GO:0016705">
    <property type="term" value="F:oxidoreductase activity, acting on paired donors, with incorporation or reduction of molecular oxygen"/>
    <property type="evidence" value="ECO:0007669"/>
    <property type="project" value="InterPro"/>
</dbReference>
<name>A0A084BAH0_STACB</name>
<sequence>MANTLALGCVVALAIWATTAAYRIWLHPLSRYPGSKIAAVSNSWWELYWNYYRNGEMIFEIERLHKVHGPVIRIGVNDIHISDPRVFYDITQVKSTFTKSADFYQHISFPKTLIGESDVAWHRTRRRVLAPALTGSRLQGLAEDVMLKSRHLMARFEEAAAESSPVCINAAMKAFTMDIISPIVLGQDFECVLDDQFHNQFSEHLRAAFSVGWISTAFPLTSAFALKVASYTSVSIFPLPLLTFKRKCLGITKKYIENAANQANDGQTNSKKSPVIDLLMDAGAVDGHVVPALSELNDELIMLLIAGNDTTSHSLIFGIYQISTNPTVQRRLVEELVREFPTLEEDVTYIRAKKLEFLVSKNRSFSWKTKLSLK</sequence>
<keyword evidence="7" id="KW-1185">Reference proteome</keyword>
<dbReference type="InterPro" id="IPR050121">
    <property type="entry name" value="Cytochrome_P450_monoxygenase"/>
</dbReference>
<evidence type="ECO:0000313" key="6">
    <source>
        <dbReference type="EMBL" id="KEY74549.1"/>
    </source>
</evidence>
<comment type="similarity">
    <text evidence="2">Belongs to the cytochrome P450 family.</text>
</comment>
<dbReference type="SUPFAM" id="SSF48264">
    <property type="entry name" value="Cytochrome P450"/>
    <property type="match status" value="1"/>
</dbReference>
<comment type="pathway">
    <text evidence="1">Mycotoxin biosynthesis.</text>
</comment>
<dbReference type="GO" id="GO:0004497">
    <property type="term" value="F:monooxygenase activity"/>
    <property type="evidence" value="ECO:0007669"/>
    <property type="project" value="InterPro"/>
</dbReference>
<dbReference type="Gene3D" id="1.10.630.10">
    <property type="entry name" value="Cytochrome P450"/>
    <property type="match status" value="1"/>
</dbReference>
<dbReference type="Proteomes" id="UP000028045">
    <property type="component" value="Unassembled WGS sequence"/>
</dbReference>
<evidence type="ECO:0000256" key="1">
    <source>
        <dbReference type="ARBA" id="ARBA00004685"/>
    </source>
</evidence>
<reference evidence="6 7" key="1">
    <citation type="journal article" date="2014" name="BMC Genomics">
        <title>Comparative genome sequencing reveals chemotype-specific gene clusters in the toxigenic black mold Stachybotrys.</title>
        <authorList>
            <person name="Semeiks J."/>
            <person name="Borek D."/>
            <person name="Otwinowski Z."/>
            <person name="Grishin N.V."/>
        </authorList>
    </citation>
    <scope>NUCLEOTIDE SEQUENCE [LARGE SCALE GENOMIC DNA]</scope>
    <source>
        <strain evidence="7">CBS 109288 / IBT 7711</strain>
    </source>
</reference>
<evidence type="ECO:0008006" key="8">
    <source>
        <dbReference type="Google" id="ProtNLM"/>
    </source>
</evidence>
<dbReference type="InterPro" id="IPR036396">
    <property type="entry name" value="Cyt_P450_sf"/>
</dbReference>
<evidence type="ECO:0000256" key="3">
    <source>
        <dbReference type="ARBA" id="ARBA00022617"/>
    </source>
</evidence>
<organism evidence="6 7">
    <name type="scientific">Stachybotrys chartarum (strain CBS 109288 / IBT 7711)</name>
    <name type="common">Toxic black mold</name>
    <name type="synonym">Stilbospora chartarum</name>
    <dbReference type="NCBI Taxonomy" id="1280523"/>
    <lineage>
        <taxon>Eukaryota</taxon>
        <taxon>Fungi</taxon>
        <taxon>Dikarya</taxon>
        <taxon>Ascomycota</taxon>
        <taxon>Pezizomycotina</taxon>
        <taxon>Sordariomycetes</taxon>
        <taxon>Hypocreomycetidae</taxon>
        <taxon>Hypocreales</taxon>
        <taxon>Stachybotryaceae</taxon>
        <taxon>Stachybotrys</taxon>
    </lineage>
</organism>
<protein>
    <recommendedName>
        <fullName evidence="8">Cytochrome P450</fullName>
    </recommendedName>
</protein>
<dbReference type="GO" id="GO:0005506">
    <property type="term" value="F:iron ion binding"/>
    <property type="evidence" value="ECO:0007669"/>
    <property type="project" value="InterPro"/>
</dbReference>
<dbReference type="PANTHER" id="PTHR24305:SF166">
    <property type="entry name" value="CYTOCHROME P450 12A4, MITOCHONDRIAL-RELATED"/>
    <property type="match status" value="1"/>
</dbReference>
<evidence type="ECO:0000256" key="4">
    <source>
        <dbReference type="ARBA" id="ARBA00022723"/>
    </source>
</evidence>